<sequence>MFTYVKSKKRPEKKRSKADRKKPREVSSKIKPSKFKQILPDKKRPVRDPRFDDLSGKFNKSKFNQAYSFLDKKREKEIQKLKKELNQTSNEKEKEKINQALNLITQENLRRKAEKEKDEIIQERRKKEKELIKQGKKPYFLKKSEEKNILLISKYNKLKSEGKLDQFIAKRRKRNAAKEHKYLPERKEKK</sequence>
<evidence type="ECO:0000256" key="1">
    <source>
        <dbReference type="ARBA" id="ARBA00004604"/>
    </source>
</evidence>
<dbReference type="OMA" id="CRNVEQK"/>
<accession>A0A9Q0R4I2</accession>
<dbReference type="Proteomes" id="UP001149090">
    <property type="component" value="Unassembled WGS sequence"/>
</dbReference>
<proteinExistence type="inferred from homology"/>
<keyword evidence="5 6" id="KW-0539">Nucleus</keyword>
<evidence type="ECO:0000256" key="2">
    <source>
        <dbReference type="ARBA" id="ARBA00009418"/>
    </source>
</evidence>
<dbReference type="AlphaFoldDB" id="A0A9Q0R4I2"/>
<dbReference type="PANTHER" id="PTHR21738:SF0">
    <property type="entry name" value="RIBOSOMAL RNA PROCESSING PROTEIN 36 HOMOLOG"/>
    <property type="match status" value="1"/>
</dbReference>
<evidence type="ECO:0000313" key="9">
    <source>
        <dbReference type="EMBL" id="KAJ5066148.1"/>
    </source>
</evidence>
<dbReference type="InterPro" id="IPR009292">
    <property type="entry name" value="RRP36"/>
</dbReference>
<comment type="subunit">
    <text evidence="6">Associates with 90S and pre-40S pre-ribosomal particles.</text>
</comment>
<comment type="similarity">
    <text evidence="2 6">Belongs to the RRP36 family.</text>
</comment>
<reference evidence="9" key="1">
    <citation type="submission" date="2022-10" db="EMBL/GenBank/DDBJ databases">
        <title>Novel sulphate-reducing endosymbionts in the free-living metamonad Anaeramoeba.</title>
        <authorList>
            <person name="Jerlstrom-Hultqvist J."/>
            <person name="Cepicka I."/>
            <person name="Gallot-Lavallee L."/>
            <person name="Salas-Leiva D."/>
            <person name="Curtis B.A."/>
            <person name="Zahonova K."/>
            <person name="Pipaliya S."/>
            <person name="Dacks J."/>
            <person name="Roger A.J."/>
        </authorList>
    </citation>
    <scope>NUCLEOTIDE SEQUENCE</scope>
    <source>
        <strain evidence="9">BMAN</strain>
    </source>
</reference>
<dbReference type="PANTHER" id="PTHR21738">
    <property type="entry name" value="RIBOSOMAL RNA PROCESSING PROTEIN 36 HOMOLOG"/>
    <property type="match status" value="1"/>
</dbReference>
<dbReference type="EMBL" id="JAPDFW010000147">
    <property type="protein sequence ID" value="KAJ5066148.1"/>
    <property type="molecule type" value="Genomic_DNA"/>
</dbReference>
<evidence type="ECO:0000256" key="3">
    <source>
        <dbReference type="ARBA" id="ARBA00022517"/>
    </source>
</evidence>
<evidence type="ECO:0000256" key="8">
    <source>
        <dbReference type="SAM" id="MobiDB-lite"/>
    </source>
</evidence>
<feature type="coiled-coil region" evidence="7">
    <location>
        <begin position="71"/>
        <end position="161"/>
    </location>
</feature>
<dbReference type="GO" id="GO:0000462">
    <property type="term" value="P:maturation of SSU-rRNA from tricistronic rRNA transcript (SSU-rRNA, 5.8S rRNA, LSU-rRNA)"/>
    <property type="evidence" value="ECO:0007669"/>
    <property type="project" value="TreeGrafter"/>
</dbReference>
<gene>
    <name evidence="9" type="ORF">M0811_03481</name>
</gene>
<keyword evidence="10" id="KW-1185">Reference proteome</keyword>
<feature type="compositionally biased region" description="Basic residues" evidence="8">
    <location>
        <begin position="1"/>
        <end position="21"/>
    </location>
</feature>
<evidence type="ECO:0000313" key="10">
    <source>
        <dbReference type="Proteomes" id="UP001149090"/>
    </source>
</evidence>
<organism evidence="9 10">
    <name type="scientific">Anaeramoeba ignava</name>
    <name type="common">Anaerobic marine amoeba</name>
    <dbReference type="NCBI Taxonomy" id="1746090"/>
    <lineage>
        <taxon>Eukaryota</taxon>
        <taxon>Metamonada</taxon>
        <taxon>Anaeramoebidae</taxon>
        <taxon>Anaeramoeba</taxon>
    </lineage>
</organism>
<dbReference type="OrthoDB" id="448446at2759"/>
<comment type="function">
    <text evidence="6">Component of the 90S pre-ribosome involved in the maturation of rRNAs. Required for early cleavages of the pre-RNAs in the 40S ribosomal subunit maturation pathway.</text>
</comment>
<keyword evidence="4 6" id="KW-0698">rRNA processing</keyword>
<feature type="compositionally biased region" description="Basic and acidic residues" evidence="8">
    <location>
        <begin position="39"/>
        <end position="55"/>
    </location>
</feature>
<evidence type="ECO:0000256" key="6">
    <source>
        <dbReference type="RuleBase" id="RU368027"/>
    </source>
</evidence>
<keyword evidence="3 6" id="KW-0690">Ribosome biogenesis</keyword>
<evidence type="ECO:0000256" key="7">
    <source>
        <dbReference type="SAM" id="Coils"/>
    </source>
</evidence>
<dbReference type="GO" id="GO:0005730">
    <property type="term" value="C:nucleolus"/>
    <property type="evidence" value="ECO:0007669"/>
    <property type="project" value="UniProtKB-SubCell"/>
</dbReference>
<evidence type="ECO:0000256" key="4">
    <source>
        <dbReference type="ARBA" id="ARBA00022552"/>
    </source>
</evidence>
<protein>
    <recommendedName>
        <fullName evidence="6">rRNA biogenesis protein RRP36</fullName>
    </recommendedName>
</protein>
<evidence type="ECO:0000256" key="5">
    <source>
        <dbReference type="ARBA" id="ARBA00023242"/>
    </source>
</evidence>
<comment type="subcellular location">
    <subcellularLocation>
        <location evidence="1 6">Nucleus</location>
        <location evidence="1 6">Nucleolus</location>
    </subcellularLocation>
</comment>
<name>A0A9Q0R4I2_ANAIG</name>
<feature type="region of interest" description="Disordered" evidence="8">
    <location>
        <begin position="1"/>
        <end position="57"/>
    </location>
</feature>
<dbReference type="GO" id="GO:0030686">
    <property type="term" value="C:90S preribosome"/>
    <property type="evidence" value="ECO:0007669"/>
    <property type="project" value="TreeGrafter"/>
</dbReference>
<comment type="caution">
    <text evidence="9">The sequence shown here is derived from an EMBL/GenBank/DDBJ whole genome shotgun (WGS) entry which is preliminary data.</text>
</comment>
<keyword evidence="7" id="KW-0175">Coiled coil</keyword>
<dbReference type="Pfam" id="PF06102">
    <property type="entry name" value="RRP36"/>
    <property type="match status" value="1"/>
</dbReference>
<keyword evidence="6" id="KW-0687">Ribonucleoprotein</keyword>